<comment type="similarity">
    <text evidence="1">Belongs to the leucine-binding protein family.</text>
</comment>
<comment type="caution">
    <text evidence="4">The sequence shown here is derived from an EMBL/GenBank/DDBJ whole genome shotgun (WGS) entry which is preliminary data.</text>
</comment>
<dbReference type="EMBL" id="BAAAOS010000058">
    <property type="protein sequence ID" value="GAA1609983.1"/>
    <property type="molecule type" value="Genomic_DNA"/>
</dbReference>
<feature type="domain" description="Leucine-binding protein" evidence="3">
    <location>
        <begin position="58"/>
        <end position="402"/>
    </location>
</feature>
<dbReference type="PANTHER" id="PTHR47235">
    <property type="entry name" value="BLR6548 PROTEIN"/>
    <property type="match status" value="1"/>
</dbReference>
<dbReference type="PANTHER" id="PTHR47235:SF1">
    <property type="entry name" value="BLR6548 PROTEIN"/>
    <property type="match status" value="1"/>
</dbReference>
<accession>A0ABP4QGA8</accession>
<keyword evidence="2" id="KW-0732">Signal</keyword>
<keyword evidence="5" id="KW-1185">Reference proteome</keyword>
<dbReference type="SUPFAM" id="SSF53822">
    <property type="entry name" value="Periplasmic binding protein-like I"/>
    <property type="match status" value="1"/>
</dbReference>
<dbReference type="PROSITE" id="PS51257">
    <property type="entry name" value="PROKAR_LIPOPROTEIN"/>
    <property type="match status" value="1"/>
</dbReference>
<dbReference type="RefSeq" id="WP_344221532.1">
    <property type="nucleotide sequence ID" value="NZ_BAAAOS010000058.1"/>
</dbReference>
<gene>
    <name evidence="4" type="ORF">GCM10009789_75430</name>
</gene>
<evidence type="ECO:0000256" key="1">
    <source>
        <dbReference type="ARBA" id="ARBA00010062"/>
    </source>
</evidence>
<name>A0ABP4QGA8_9ACTN</name>
<dbReference type="Gene3D" id="3.40.50.2300">
    <property type="match status" value="2"/>
</dbReference>
<organism evidence="4 5">
    <name type="scientific">Kribbella sancticallisti</name>
    <dbReference type="NCBI Taxonomy" id="460087"/>
    <lineage>
        <taxon>Bacteria</taxon>
        <taxon>Bacillati</taxon>
        <taxon>Actinomycetota</taxon>
        <taxon>Actinomycetes</taxon>
        <taxon>Propionibacteriales</taxon>
        <taxon>Kribbellaceae</taxon>
        <taxon>Kribbella</taxon>
    </lineage>
</organism>
<sequence>MKSSRRTVAVGLVAAVLAVAGCRNDAPETQEGSEGVKFDVGVTKEPCPAAVDQAKGCIYLGSISDLTEGPFKALGVPITESQKAFWKRVNDAGGIGAYEVDVTKYVKDNKYNPQIHNEVYSEIKPDVLGLVQTLGSPTTAAILGDLKSSSVIGVPASWTSAWAFEDVILESGTNYCFESMNSVDFGAETLQAKSVAAVHFPGDYGDDAAAGTKLAAEANGMKFTDIPTAPGQENQGAAIQKLVAAKPDMVILTTGPTEAATIVGGAAQAGFKGQFIGTSPTWNPALLKSPAAPALTALYRQSGPWAPYGTDTPGHKALAESLDPAKFAAAPNDGYTAGWVWSYPLKAALEKAVESKDLTRAGLLAAVKSLETVDYEGMLPAEAGRFGGEPNERVFRQSIISKVDATAPTGVKVEKDFFVGKTAEKHEFSKPCYQ</sequence>
<protein>
    <recommendedName>
        <fullName evidence="3">Leucine-binding protein domain-containing protein</fullName>
    </recommendedName>
</protein>
<evidence type="ECO:0000313" key="4">
    <source>
        <dbReference type="EMBL" id="GAA1609983.1"/>
    </source>
</evidence>
<dbReference type="Pfam" id="PF13458">
    <property type="entry name" value="Peripla_BP_6"/>
    <property type="match status" value="1"/>
</dbReference>
<evidence type="ECO:0000313" key="5">
    <source>
        <dbReference type="Proteomes" id="UP001500393"/>
    </source>
</evidence>
<reference evidence="5" key="1">
    <citation type="journal article" date="2019" name="Int. J. Syst. Evol. Microbiol.">
        <title>The Global Catalogue of Microorganisms (GCM) 10K type strain sequencing project: providing services to taxonomists for standard genome sequencing and annotation.</title>
        <authorList>
            <consortium name="The Broad Institute Genomics Platform"/>
            <consortium name="The Broad Institute Genome Sequencing Center for Infectious Disease"/>
            <person name="Wu L."/>
            <person name="Ma J."/>
        </authorList>
    </citation>
    <scope>NUCLEOTIDE SEQUENCE [LARGE SCALE GENOMIC DNA]</scope>
    <source>
        <strain evidence="5">JCM 14969</strain>
    </source>
</reference>
<dbReference type="InterPro" id="IPR028081">
    <property type="entry name" value="Leu-bd"/>
</dbReference>
<dbReference type="InterPro" id="IPR028082">
    <property type="entry name" value="Peripla_BP_I"/>
</dbReference>
<proteinExistence type="inferred from homology"/>
<evidence type="ECO:0000256" key="2">
    <source>
        <dbReference type="ARBA" id="ARBA00022729"/>
    </source>
</evidence>
<evidence type="ECO:0000259" key="3">
    <source>
        <dbReference type="Pfam" id="PF13458"/>
    </source>
</evidence>
<dbReference type="Proteomes" id="UP001500393">
    <property type="component" value="Unassembled WGS sequence"/>
</dbReference>